<feature type="region of interest" description="Disordered" evidence="1">
    <location>
        <begin position="53"/>
        <end position="73"/>
    </location>
</feature>
<dbReference type="RefSeq" id="XP_013893433.1">
    <property type="nucleotide sequence ID" value="XM_014037979.1"/>
</dbReference>
<dbReference type="EMBL" id="KK104112">
    <property type="protein sequence ID" value="KIY94413.1"/>
    <property type="molecule type" value="Genomic_DNA"/>
</dbReference>
<proteinExistence type="predicted"/>
<name>A0A0D2KEW5_9CHLO</name>
<feature type="region of interest" description="Disordered" evidence="1">
    <location>
        <begin position="214"/>
        <end position="233"/>
    </location>
</feature>
<organism evidence="2 3">
    <name type="scientific">Monoraphidium neglectum</name>
    <dbReference type="NCBI Taxonomy" id="145388"/>
    <lineage>
        <taxon>Eukaryota</taxon>
        <taxon>Viridiplantae</taxon>
        <taxon>Chlorophyta</taxon>
        <taxon>core chlorophytes</taxon>
        <taxon>Chlorophyceae</taxon>
        <taxon>CS clade</taxon>
        <taxon>Sphaeropleales</taxon>
        <taxon>Selenastraceae</taxon>
        <taxon>Monoraphidium</taxon>
    </lineage>
</organism>
<evidence type="ECO:0000313" key="2">
    <source>
        <dbReference type="EMBL" id="KIY94413.1"/>
    </source>
</evidence>
<sequence>MCPQQHRIAAAATGCDTSGCDTPASGVHSHAPGEAMGFGGPLIIPFSVSSSAGRSITGGSPAPPYACASDGGGVGPRDAPLPGAFDASALTTAGAQQLRQLQAAAGAGPDLIAAAQRGDVRLAPAGAGTPRGGGSAAVGGACIQKAPACPGSACPTRGAGILSFEPGSVDLSGGHLQLYAATAHPHQPHHGLAQGWAEGESEGVAPMAPLPRATGGAARLGEAPPAGAGSGEAGQRAAPALAVELGVSMASLERLFRADGAAGCDQPVWMAVNLQ</sequence>
<dbReference type="AlphaFoldDB" id="A0A0D2KEW5"/>
<dbReference type="Proteomes" id="UP000054498">
    <property type="component" value="Unassembled WGS sequence"/>
</dbReference>
<evidence type="ECO:0000313" key="3">
    <source>
        <dbReference type="Proteomes" id="UP000054498"/>
    </source>
</evidence>
<dbReference type="KEGG" id="mng:MNEG_13550"/>
<reference evidence="2 3" key="1">
    <citation type="journal article" date="2013" name="BMC Genomics">
        <title>Reconstruction of the lipid metabolism for the microalga Monoraphidium neglectum from its genome sequence reveals characteristics suitable for biofuel production.</title>
        <authorList>
            <person name="Bogen C."/>
            <person name="Al-Dilaimi A."/>
            <person name="Albersmeier A."/>
            <person name="Wichmann J."/>
            <person name="Grundmann M."/>
            <person name="Rupp O."/>
            <person name="Lauersen K.J."/>
            <person name="Blifernez-Klassen O."/>
            <person name="Kalinowski J."/>
            <person name="Goesmann A."/>
            <person name="Mussgnug J.H."/>
            <person name="Kruse O."/>
        </authorList>
    </citation>
    <scope>NUCLEOTIDE SEQUENCE [LARGE SCALE GENOMIC DNA]</scope>
    <source>
        <strain evidence="2 3">SAG 48.87</strain>
    </source>
</reference>
<protein>
    <submittedName>
        <fullName evidence="2">Uncharacterized protein</fullName>
    </submittedName>
</protein>
<accession>A0A0D2KEW5</accession>
<gene>
    <name evidence="2" type="ORF">MNEG_13550</name>
</gene>
<feature type="non-terminal residue" evidence="2">
    <location>
        <position position="275"/>
    </location>
</feature>
<keyword evidence="3" id="KW-1185">Reference proteome</keyword>
<dbReference type="GeneID" id="25731024"/>
<evidence type="ECO:0000256" key="1">
    <source>
        <dbReference type="SAM" id="MobiDB-lite"/>
    </source>
</evidence>